<dbReference type="Pfam" id="PF00132">
    <property type="entry name" value="Hexapep"/>
    <property type="match status" value="1"/>
</dbReference>
<dbReference type="GO" id="GO:0016407">
    <property type="term" value="F:acetyltransferase activity"/>
    <property type="evidence" value="ECO:0007669"/>
    <property type="project" value="InterPro"/>
</dbReference>
<comment type="caution">
    <text evidence="4">The sequence shown here is derived from an EMBL/GenBank/DDBJ whole genome shotgun (WGS) entry which is preliminary data.</text>
</comment>
<dbReference type="SUPFAM" id="SSF51161">
    <property type="entry name" value="Trimeric LpxA-like enzymes"/>
    <property type="match status" value="1"/>
</dbReference>
<proteinExistence type="inferred from homology"/>
<protein>
    <recommendedName>
        <fullName evidence="3">Maltose/galactoside acetyltransferase domain-containing protein</fullName>
    </recommendedName>
</protein>
<dbReference type="CDD" id="cd03357">
    <property type="entry name" value="LbH_MAT_GAT"/>
    <property type="match status" value="1"/>
</dbReference>
<dbReference type="InterPro" id="IPR001451">
    <property type="entry name" value="Hexapep"/>
</dbReference>
<evidence type="ECO:0000259" key="3">
    <source>
        <dbReference type="SMART" id="SM01266"/>
    </source>
</evidence>
<evidence type="ECO:0000313" key="5">
    <source>
        <dbReference type="Proteomes" id="UP001212841"/>
    </source>
</evidence>
<dbReference type="InterPro" id="IPR051159">
    <property type="entry name" value="Hexapeptide_acetyltransf"/>
</dbReference>
<dbReference type="Pfam" id="PF12464">
    <property type="entry name" value="Mac"/>
    <property type="match status" value="1"/>
</dbReference>
<comment type="similarity">
    <text evidence="1">Belongs to the transferase hexapeptide repeat family.</text>
</comment>
<organism evidence="4 5">
    <name type="scientific">Rhizophlyctis rosea</name>
    <dbReference type="NCBI Taxonomy" id="64517"/>
    <lineage>
        <taxon>Eukaryota</taxon>
        <taxon>Fungi</taxon>
        <taxon>Fungi incertae sedis</taxon>
        <taxon>Chytridiomycota</taxon>
        <taxon>Chytridiomycota incertae sedis</taxon>
        <taxon>Chytridiomycetes</taxon>
        <taxon>Rhizophlyctidales</taxon>
        <taxon>Rhizophlyctidaceae</taxon>
        <taxon>Rhizophlyctis</taxon>
    </lineage>
</organism>
<feature type="domain" description="Maltose/galactoside acetyltransferase" evidence="3">
    <location>
        <begin position="11"/>
        <end position="66"/>
    </location>
</feature>
<accession>A0AAD5X0E6</accession>
<dbReference type="FunFam" id="2.160.10.10:FF:000008">
    <property type="entry name" value="Maltose O-acetyltransferase"/>
    <property type="match status" value="1"/>
</dbReference>
<dbReference type="PROSITE" id="PS00101">
    <property type="entry name" value="HEXAPEP_TRANSFERASES"/>
    <property type="match status" value="1"/>
</dbReference>
<name>A0AAD5X0E6_9FUNG</name>
<dbReference type="PANTHER" id="PTHR23416:SF23">
    <property type="entry name" value="ACETYLTRANSFERASE C18B11.09C-RELATED"/>
    <property type="match status" value="1"/>
</dbReference>
<evidence type="ECO:0000313" key="4">
    <source>
        <dbReference type="EMBL" id="KAJ3049536.1"/>
    </source>
</evidence>
<dbReference type="InterPro" id="IPR011004">
    <property type="entry name" value="Trimer_LpxA-like_sf"/>
</dbReference>
<dbReference type="EMBL" id="JADGJD010000629">
    <property type="protein sequence ID" value="KAJ3049536.1"/>
    <property type="molecule type" value="Genomic_DNA"/>
</dbReference>
<dbReference type="Gene3D" id="2.160.10.10">
    <property type="entry name" value="Hexapeptide repeat proteins"/>
    <property type="match status" value="1"/>
</dbReference>
<gene>
    <name evidence="4" type="ORF">HK097_009469</name>
</gene>
<dbReference type="SMART" id="SM01266">
    <property type="entry name" value="Mac"/>
    <property type="match status" value="1"/>
</dbReference>
<dbReference type="Proteomes" id="UP001212841">
    <property type="component" value="Unassembled WGS sequence"/>
</dbReference>
<evidence type="ECO:0000256" key="2">
    <source>
        <dbReference type="ARBA" id="ARBA00022679"/>
    </source>
</evidence>
<keyword evidence="5" id="KW-1185">Reference proteome</keyword>
<reference evidence="4" key="1">
    <citation type="submission" date="2020-05" db="EMBL/GenBank/DDBJ databases">
        <title>Phylogenomic resolution of chytrid fungi.</title>
        <authorList>
            <person name="Stajich J.E."/>
            <person name="Amses K."/>
            <person name="Simmons R."/>
            <person name="Seto K."/>
            <person name="Myers J."/>
            <person name="Bonds A."/>
            <person name="Quandt C.A."/>
            <person name="Barry K."/>
            <person name="Liu P."/>
            <person name="Grigoriev I."/>
            <person name="Longcore J.E."/>
            <person name="James T.Y."/>
        </authorList>
    </citation>
    <scope>NUCLEOTIDE SEQUENCE</scope>
    <source>
        <strain evidence="4">JEL0318</strain>
    </source>
</reference>
<dbReference type="InterPro" id="IPR024688">
    <property type="entry name" value="Mac_dom"/>
</dbReference>
<dbReference type="GO" id="GO:0008374">
    <property type="term" value="F:O-acyltransferase activity"/>
    <property type="evidence" value="ECO:0007669"/>
    <property type="project" value="TreeGrafter"/>
</dbReference>
<keyword evidence="2" id="KW-0808">Transferase</keyword>
<sequence length="204" mass="22316">MPPMDTTNEQCRKMLAGEFYEAWDPYLVEARKKAHTICRDYNSTNATGGDEVQRNRIRELFGKVGENPYIEPPFKCDYGANIEIGDNVYMNFNTTILDCAKVTIGSNVMFAPNVSLYAATHPTDPVLRNQGKEMAYPITIGKGSWIGGNVVILPGITIGEGVTVGAGSVVTKDVPDYCVVVGNPARIVKRLEKPAEDAPTMKLP</sequence>
<dbReference type="PANTHER" id="PTHR23416">
    <property type="entry name" value="SIALIC ACID SYNTHASE-RELATED"/>
    <property type="match status" value="1"/>
</dbReference>
<dbReference type="InterPro" id="IPR018357">
    <property type="entry name" value="Hexapep_transf_CS"/>
</dbReference>
<dbReference type="AlphaFoldDB" id="A0AAD5X0E6"/>
<evidence type="ECO:0000256" key="1">
    <source>
        <dbReference type="ARBA" id="ARBA00007274"/>
    </source>
</evidence>